<evidence type="ECO:0000313" key="2">
    <source>
        <dbReference type="Proteomes" id="UP000238762"/>
    </source>
</evidence>
<gene>
    <name evidence="1" type="ORF">C7B64_22750</name>
</gene>
<organism evidence="1 2">
    <name type="scientific">Merismopedia glauca CCAP 1448/3</name>
    <dbReference type="NCBI Taxonomy" id="1296344"/>
    <lineage>
        <taxon>Bacteria</taxon>
        <taxon>Bacillati</taxon>
        <taxon>Cyanobacteriota</taxon>
        <taxon>Cyanophyceae</taxon>
        <taxon>Synechococcales</taxon>
        <taxon>Merismopediaceae</taxon>
        <taxon>Merismopedia</taxon>
    </lineage>
</organism>
<dbReference type="EMBL" id="PVWJ01000186">
    <property type="protein sequence ID" value="PSB00585.1"/>
    <property type="molecule type" value="Genomic_DNA"/>
</dbReference>
<accession>A0A2T1BX43</accession>
<sequence length="220" mass="25910">MKRVLEYSHSDARRFFLKEESYFNFDLPKYFVFGNVLQKVSQKLDNKSLSDFYSTYKEENSEKCKSCEPCNYDRVNYKLLNNKDGRYAWRPMQLIHPALYVSLAHIITQENHWNTIVTRFTDFSKNHNIECSSLPIEAGDNLSDQAETVSNWWQLTEQKSIELALDFEYLLHTDIVDCYSSIYTHSIAWALHTKEEGKKRKGDKKFIGNLIDKHLQNLTG</sequence>
<reference evidence="1 2" key="1">
    <citation type="submission" date="2018-02" db="EMBL/GenBank/DDBJ databases">
        <authorList>
            <person name="Cohen D.B."/>
            <person name="Kent A.D."/>
        </authorList>
    </citation>
    <scope>NUCLEOTIDE SEQUENCE [LARGE SCALE GENOMIC DNA]</scope>
    <source>
        <strain evidence="1 2">CCAP 1448/3</strain>
    </source>
</reference>
<comment type="caution">
    <text evidence="1">The sequence shown here is derived from an EMBL/GenBank/DDBJ whole genome shotgun (WGS) entry which is preliminary data.</text>
</comment>
<name>A0A2T1BX43_9CYAN</name>
<dbReference type="Proteomes" id="UP000238762">
    <property type="component" value="Unassembled WGS sequence"/>
</dbReference>
<dbReference type="RefSeq" id="WP_106291700.1">
    <property type="nucleotide sequence ID" value="NZ_CAWNTC010000234.1"/>
</dbReference>
<dbReference type="OrthoDB" id="9780724at2"/>
<protein>
    <submittedName>
        <fullName evidence="1">Uncharacterized protein</fullName>
    </submittedName>
</protein>
<evidence type="ECO:0000313" key="1">
    <source>
        <dbReference type="EMBL" id="PSB00585.1"/>
    </source>
</evidence>
<keyword evidence="2" id="KW-1185">Reference proteome</keyword>
<proteinExistence type="predicted"/>
<reference evidence="1 2" key="2">
    <citation type="submission" date="2018-03" db="EMBL/GenBank/DDBJ databases">
        <title>The ancient ancestry and fast evolution of plastids.</title>
        <authorList>
            <person name="Moore K.R."/>
            <person name="Magnabosco C."/>
            <person name="Momper L."/>
            <person name="Gold D.A."/>
            <person name="Bosak T."/>
            <person name="Fournier G.P."/>
        </authorList>
    </citation>
    <scope>NUCLEOTIDE SEQUENCE [LARGE SCALE GENOMIC DNA]</scope>
    <source>
        <strain evidence="1 2">CCAP 1448/3</strain>
    </source>
</reference>
<dbReference type="AlphaFoldDB" id="A0A2T1BX43"/>